<evidence type="ECO:0000259" key="2">
    <source>
        <dbReference type="Pfam" id="PF07510"/>
    </source>
</evidence>
<dbReference type="OrthoDB" id="9798761at2"/>
<dbReference type="RefSeq" id="WP_013968010.1">
    <property type="nucleotide sequence ID" value="NC_015732.1"/>
</dbReference>
<protein>
    <recommendedName>
        <fullName evidence="5">DUF262 domain-containing protein</fullName>
    </recommendedName>
</protein>
<keyword evidence="4" id="KW-1185">Reference proteome</keyword>
<dbReference type="PANTHER" id="PTHR35149:SF2">
    <property type="entry name" value="DUF262 DOMAIN-CONTAINING PROTEIN"/>
    <property type="match status" value="1"/>
</dbReference>
<reference evidence="4" key="1">
    <citation type="journal article" date="2013" name="Stand. Genomic Sci.">
        <title>Genome sequence of the thermophilic fresh-water bacterium Spirochaeta caldaria type strain (H1(T)), reclassification of Spirochaeta caldaria, Spirochaeta stenostrepta, and Spirochaeta zuelzerae in the genus Treponema as Treponema caldaria comb. nov., Treponema stenostrepta comb. nov., and Treponema zuelzerae comb. nov., and emendation of the genus Treponema.</title>
        <authorList>
            <person name="Abt B."/>
            <person name="Goker M."/>
            <person name="Scheuner C."/>
            <person name="Han C."/>
            <person name="Lu M."/>
            <person name="Misra M."/>
            <person name="Lapidus A."/>
            <person name="Nolan M."/>
            <person name="Lucas S."/>
            <person name="Hammon N."/>
            <person name="Deshpande S."/>
            <person name="Cheng J.F."/>
            <person name="Tapia R."/>
            <person name="Goodwin L.A."/>
            <person name="Pitluck S."/>
            <person name="Liolios K."/>
            <person name="Pagani I."/>
            <person name="Ivanova N."/>
            <person name="Mavromatis K."/>
            <person name="Mikhailova N."/>
            <person name="Huntemann M."/>
            <person name="Pati A."/>
            <person name="Chen A."/>
            <person name="Palaniappan K."/>
            <person name="Land M."/>
            <person name="Hauser L."/>
            <person name="Jeffries C.D."/>
            <person name="Rohde M."/>
            <person name="Spring S."/>
            <person name="Gronow S."/>
            <person name="Detter J.C."/>
            <person name="Bristow J."/>
            <person name="Eisen J.A."/>
            <person name="Markowitz V."/>
            <person name="Hugenholtz P."/>
            <person name="Kyrpides N.C."/>
            <person name="Woyke T."/>
            <person name="Klenk H.P."/>
        </authorList>
    </citation>
    <scope>NUCLEOTIDE SEQUENCE</scope>
    <source>
        <strain evidence="4">ATCC 51460 / DSM 7334 / H1</strain>
    </source>
</reference>
<proteinExistence type="predicted"/>
<feature type="domain" description="GmrSD restriction endonucleases N-terminal" evidence="1">
    <location>
        <begin position="15"/>
        <end position="235"/>
    </location>
</feature>
<dbReference type="Pfam" id="PF03235">
    <property type="entry name" value="GmrSD_N"/>
    <property type="match status" value="1"/>
</dbReference>
<dbReference type="AlphaFoldDB" id="F8F045"/>
<feature type="domain" description="GmrSD restriction endonucleases C-terminal" evidence="2">
    <location>
        <begin position="415"/>
        <end position="549"/>
    </location>
</feature>
<name>F8F045_GRAC1</name>
<dbReference type="PANTHER" id="PTHR35149">
    <property type="entry name" value="SLL5132 PROTEIN"/>
    <property type="match status" value="1"/>
</dbReference>
<dbReference type="eggNOG" id="COG1479">
    <property type="taxonomic scope" value="Bacteria"/>
</dbReference>
<gene>
    <name evidence="3" type="ordered locus">Spica_0537</name>
</gene>
<evidence type="ECO:0000259" key="1">
    <source>
        <dbReference type="Pfam" id="PF03235"/>
    </source>
</evidence>
<dbReference type="InterPro" id="IPR011089">
    <property type="entry name" value="GmrSD_C"/>
</dbReference>
<dbReference type="InterPro" id="IPR004919">
    <property type="entry name" value="GmrSD_N"/>
</dbReference>
<accession>F8F045</accession>
<dbReference type="Pfam" id="PF07510">
    <property type="entry name" value="GmrSD_C"/>
    <property type="match status" value="1"/>
</dbReference>
<dbReference type="EMBL" id="CP002868">
    <property type="protein sequence ID" value="AEJ18698.1"/>
    <property type="molecule type" value="Genomic_DNA"/>
</dbReference>
<evidence type="ECO:0000313" key="4">
    <source>
        <dbReference type="Proteomes" id="UP000000503"/>
    </source>
</evidence>
<dbReference type="Proteomes" id="UP000000503">
    <property type="component" value="Chromosome"/>
</dbReference>
<sequence length="562" mass="66443">MKTNLLDTKTLTFREIIGNGKKYEVPVYQRDYSWKEEHWEELWLDIEQMQMNSSEVHYMGSIVLQNKTDKTFTIIDGQQRFTTLSILVLACAKILSELNTNEDRERVNILRDTYLGNKDGISLHYTSKLQLNVNNNDFYQTYLLQLKEPLNKSKLNDSNKLMINAYNYFLNKLRQKEFSKNGISLYTFVDQIIGDKLLFIQITVDDELAAYTVFETLNARGLELTSTDLLKNYLFSIVKGETDIQQLQKKWKEIAETVGIKKLPQFIRYYLNSKQKLIRSERLFKEIRQTIKQQEEVFTFLDDLSNYADLYIALDDSENELWKDSPEIAKLIEEIALFNAEQHKSLLMAAYFSLTKEEFVKVLRIIRAIVFRYTVISSLNPNELEKQYNNVAVKITNREIDNASDIFRYLQPIYQNDEDFRYSFTTKEFDTRNSQQRKIVRYILASIENQKYNKNLSVIDVDATIEHILPENAEESWFLDFEQEDFESAVYRLGNLTLLENKMNAKDAANALFEKKKTVYERSQYEITKEIVSYDTWNMNDIRNRQKNLPILLLQYGKQDIE</sequence>
<organism evidence="3 4">
    <name type="scientific">Gracilinema caldarium (strain ATCC 51460 / DSM 7334 / H1)</name>
    <name type="common">Treponema caldarium</name>
    <dbReference type="NCBI Taxonomy" id="744872"/>
    <lineage>
        <taxon>Bacteria</taxon>
        <taxon>Pseudomonadati</taxon>
        <taxon>Spirochaetota</taxon>
        <taxon>Spirochaetia</taxon>
        <taxon>Spirochaetales</taxon>
        <taxon>Breznakiellaceae</taxon>
        <taxon>Gracilinema</taxon>
    </lineage>
</organism>
<evidence type="ECO:0008006" key="5">
    <source>
        <dbReference type="Google" id="ProtNLM"/>
    </source>
</evidence>
<dbReference type="KEGG" id="scd:Spica_0537"/>
<evidence type="ECO:0000313" key="3">
    <source>
        <dbReference type="EMBL" id="AEJ18698.1"/>
    </source>
</evidence>
<dbReference type="HOGENOM" id="CLU_011736_6_1_12"/>